<dbReference type="GO" id="GO:0006508">
    <property type="term" value="P:proteolysis"/>
    <property type="evidence" value="ECO:0007669"/>
    <property type="project" value="UniProtKB-KW"/>
</dbReference>
<protein>
    <submittedName>
        <fullName evidence="8">DNA repair protein RadC</fullName>
    </submittedName>
</protein>
<accession>A0A5K7Z1B3</accession>
<evidence type="ECO:0000256" key="5">
    <source>
        <dbReference type="ARBA" id="ARBA00023049"/>
    </source>
</evidence>
<feature type="domain" description="MPN" evidence="7">
    <location>
        <begin position="109"/>
        <end position="231"/>
    </location>
</feature>
<dbReference type="OrthoDB" id="9804482at2"/>
<reference evidence="8 9" key="1">
    <citation type="submission" date="2019-11" db="EMBL/GenBank/DDBJ databases">
        <title>Comparative genomics of hydrocarbon-degrading Desulfosarcina strains.</title>
        <authorList>
            <person name="Watanabe M."/>
            <person name="Kojima H."/>
            <person name="Fukui M."/>
        </authorList>
    </citation>
    <scope>NUCLEOTIDE SEQUENCE [LARGE SCALE GENOMIC DNA]</scope>
    <source>
        <strain evidence="8 9">PL12</strain>
    </source>
</reference>
<dbReference type="Pfam" id="PF20582">
    <property type="entry name" value="UPF0758_N"/>
    <property type="match status" value="1"/>
</dbReference>
<evidence type="ECO:0000259" key="7">
    <source>
        <dbReference type="PROSITE" id="PS50249"/>
    </source>
</evidence>
<organism evidence="8 9">
    <name type="scientific">Desulfosarcina alkanivorans</name>
    <dbReference type="NCBI Taxonomy" id="571177"/>
    <lineage>
        <taxon>Bacteria</taxon>
        <taxon>Pseudomonadati</taxon>
        <taxon>Thermodesulfobacteriota</taxon>
        <taxon>Desulfobacteria</taxon>
        <taxon>Desulfobacterales</taxon>
        <taxon>Desulfosarcinaceae</taxon>
        <taxon>Desulfosarcina</taxon>
    </lineage>
</organism>
<evidence type="ECO:0000256" key="3">
    <source>
        <dbReference type="ARBA" id="ARBA00022801"/>
    </source>
</evidence>
<dbReference type="Proteomes" id="UP000427906">
    <property type="component" value="Chromosome"/>
</dbReference>
<sequence length="241" mass="26664">MTENHKRPPHKGAGHRGRLRDRFLKSGLDGFHDYEVIELLLTLGTPRKDCKAPAKAALSRFKTLQGVLEATPADLCQLPGIGPINLFGLKLITAVSRRYLRQRLEGKTPLTNSRELFDYLNHTIRDRKRECFVAIYLDAKNRVIADEVLFTGTLTASAVYPREVVQAALAHTAAAVIFAHNHPSGDPAPSPDDMAITRKLVHACALMGITVHEHLIIGTEGYFSFADHGHMARISAEEKSL</sequence>
<evidence type="ECO:0000256" key="2">
    <source>
        <dbReference type="ARBA" id="ARBA00022723"/>
    </source>
</evidence>
<dbReference type="SUPFAM" id="SSF47781">
    <property type="entry name" value="RuvA domain 2-like"/>
    <property type="match status" value="1"/>
</dbReference>
<dbReference type="Gene3D" id="3.40.140.10">
    <property type="entry name" value="Cytidine Deaminase, domain 2"/>
    <property type="match status" value="1"/>
</dbReference>
<evidence type="ECO:0000256" key="6">
    <source>
        <dbReference type="RuleBase" id="RU003797"/>
    </source>
</evidence>
<dbReference type="InterPro" id="IPR001405">
    <property type="entry name" value="UPF0758"/>
</dbReference>
<dbReference type="CDD" id="cd08071">
    <property type="entry name" value="MPN_DUF2466"/>
    <property type="match status" value="1"/>
</dbReference>
<keyword evidence="1" id="KW-0645">Protease</keyword>
<proteinExistence type="inferred from homology"/>
<dbReference type="InterPro" id="IPR010994">
    <property type="entry name" value="RuvA_2-like"/>
</dbReference>
<dbReference type="InterPro" id="IPR037518">
    <property type="entry name" value="MPN"/>
</dbReference>
<dbReference type="RefSeq" id="WP_155319993.1">
    <property type="nucleotide sequence ID" value="NZ_AP021874.1"/>
</dbReference>
<dbReference type="Pfam" id="PF04002">
    <property type="entry name" value="RadC"/>
    <property type="match status" value="1"/>
</dbReference>
<evidence type="ECO:0000256" key="1">
    <source>
        <dbReference type="ARBA" id="ARBA00022670"/>
    </source>
</evidence>
<dbReference type="NCBIfam" id="NF000642">
    <property type="entry name" value="PRK00024.1"/>
    <property type="match status" value="1"/>
</dbReference>
<dbReference type="PANTHER" id="PTHR30471">
    <property type="entry name" value="DNA REPAIR PROTEIN RADC"/>
    <property type="match status" value="1"/>
</dbReference>
<comment type="similarity">
    <text evidence="6">Belongs to the UPF0758 family.</text>
</comment>
<keyword evidence="5" id="KW-0482">Metalloprotease</keyword>
<gene>
    <name evidence="8" type="ORF">DSCA_62040</name>
</gene>
<dbReference type="PROSITE" id="PS50249">
    <property type="entry name" value="MPN"/>
    <property type="match status" value="1"/>
</dbReference>
<dbReference type="PROSITE" id="PS01302">
    <property type="entry name" value="UPF0758"/>
    <property type="match status" value="1"/>
</dbReference>
<dbReference type="InterPro" id="IPR025657">
    <property type="entry name" value="RadC_JAB"/>
</dbReference>
<evidence type="ECO:0000313" key="9">
    <source>
        <dbReference type="Proteomes" id="UP000427906"/>
    </source>
</evidence>
<name>A0A5K7Z1B3_9BACT</name>
<keyword evidence="9" id="KW-1185">Reference proteome</keyword>
<evidence type="ECO:0000313" key="8">
    <source>
        <dbReference type="EMBL" id="BBO72274.1"/>
    </source>
</evidence>
<dbReference type="EMBL" id="AP021874">
    <property type="protein sequence ID" value="BBO72274.1"/>
    <property type="molecule type" value="Genomic_DNA"/>
</dbReference>
<evidence type="ECO:0000256" key="4">
    <source>
        <dbReference type="ARBA" id="ARBA00022833"/>
    </source>
</evidence>
<keyword evidence="4" id="KW-0862">Zinc</keyword>
<dbReference type="AlphaFoldDB" id="A0A5K7Z1B3"/>
<keyword evidence="2" id="KW-0479">Metal-binding</keyword>
<dbReference type="NCBIfam" id="TIGR00608">
    <property type="entry name" value="radc"/>
    <property type="match status" value="1"/>
</dbReference>
<dbReference type="KEGG" id="dalk:DSCA_62040"/>
<keyword evidence="3" id="KW-0378">Hydrolase</keyword>
<dbReference type="InterPro" id="IPR046778">
    <property type="entry name" value="UPF0758_N"/>
</dbReference>
<dbReference type="InterPro" id="IPR020891">
    <property type="entry name" value="UPF0758_CS"/>
</dbReference>
<dbReference type="GO" id="GO:0008237">
    <property type="term" value="F:metallopeptidase activity"/>
    <property type="evidence" value="ECO:0007669"/>
    <property type="project" value="UniProtKB-KW"/>
</dbReference>
<dbReference type="PANTHER" id="PTHR30471:SF3">
    <property type="entry name" value="UPF0758 PROTEIN YEES-RELATED"/>
    <property type="match status" value="1"/>
</dbReference>
<dbReference type="GO" id="GO:0046872">
    <property type="term" value="F:metal ion binding"/>
    <property type="evidence" value="ECO:0007669"/>
    <property type="project" value="UniProtKB-KW"/>
</dbReference>